<reference evidence="1 2" key="1">
    <citation type="journal article" date="2015" name="Nature">
        <title>rRNA introns, odd ribosomes, and small enigmatic genomes across a large radiation of phyla.</title>
        <authorList>
            <person name="Brown C.T."/>
            <person name="Hug L.A."/>
            <person name="Thomas B.C."/>
            <person name="Sharon I."/>
            <person name="Castelle C.J."/>
            <person name="Singh A."/>
            <person name="Wilkins M.J."/>
            <person name="Williams K.H."/>
            <person name="Banfield J.F."/>
        </authorList>
    </citation>
    <scope>NUCLEOTIDE SEQUENCE [LARGE SCALE GENOMIC DNA]</scope>
</reference>
<gene>
    <name evidence="1" type="ORF">UY82_C0040G0001</name>
</gene>
<proteinExistence type="predicted"/>
<dbReference type="EMBL" id="LCRN01000040">
    <property type="protein sequence ID" value="KKW35368.1"/>
    <property type="molecule type" value="Genomic_DNA"/>
</dbReference>
<dbReference type="AlphaFoldDB" id="A0A0G1XVY4"/>
<comment type="caution">
    <text evidence="1">The sequence shown here is derived from an EMBL/GenBank/DDBJ whole genome shotgun (WGS) entry which is preliminary data.</text>
</comment>
<evidence type="ECO:0000313" key="2">
    <source>
        <dbReference type="Proteomes" id="UP000033865"/>
    </source>
</evidence>
<protein>
    <submittedName>
        <fullName evidence="1">Uncharacterized protein</fullName>
    </submittedName>
</protein>
<evidence type="ECO:0000313" key="1">
    <source>
        <dbReference type="EMBL" id="KKW35368.1"/>
    </source>
</evidence>
<name>A0A0G1XVY4_9BACT</name>
<organism evidence="1 2">
    <name type="scientific">Candidatus Uhrbacteria bacterium GW2011_GWC2_53_7</name>
    <dbReference type="NCBI Taxonomy" id="1618986"/>
    <lineage>
        <taxon>Bacteria</taxon>
        <taxon>Candidatus Uhriibacteriota</taxon>
    </lineage>
</organism>
<feature type="non-terminal residue" evidence="1">
    <location>
        <position position="1"/>
    </location>
</feature>
<accession>A0A0G1XVY4</accession>
<dbReference type="Proteomes" id="UP000033865">
    <property type="component" value="Unassembled WGS sequence"/>
</dbReference>
<sequence length="24" mass="2730">VFKDSYTDSYITISAWQYIISAAS</sequence>